<organism evidence="1 2">
    <name type="scientific">Schleiferilactobacillus perolens DSM 12744</name>
    <dbReference type="NCBI Taxonomy" id="1423792"/>
    <lineage>
        <taxon>Bacteria</taxon>
        <taxon>Bacillati</taxon>
        <taxon>Bacillota</taxon>
        <taxon>Bacilli</taxon>
        <taxon>Lactobacillales</taxon>
        <taxon>Lactobacillaceae</taxon>
        <taxon>Schleiferilactobacillus</taxon>
    </lineage>
</organism>
<name>A0A0R1MWT4_9LACO</name>
<protein>
    <submittedName>
        <fullName evidence="1">Uncharacterized protein</fullName>
    </submittedName>
</protein>
<proteinExistence type="predicted"/>
<dbReference type="STRING" id="1423792.FD09_GL002911"/>
<dbReference type="AlphaFoldDB" id="A0A0R1MWT4"/>
<keyword evidence="2" id="KW-1185">Reference proteome</keyword>
<dbReference type="EMBL" id="AZEC01000007">
    <property type="protein sequence ID" value="KRL12591.1"/>
    <property type="molecule type" value="Genomic_DNA"/>
</dbReference>
<gene>
    <name evidence="1" type="ORF">FD09_GL002911</name>
</gene>
<reference evidence="1 2" key="1">
    <citation type="journal article" date="2015" name="Genome Announc.">
        <title>Expanding the biotechnology potential of lactobacilli through comparative genomics of 213 strains and associated genera.</title>
        <authorList>
            <person name="Sun Z."/>
            <person name="Harris H.M."/>
            <person name="McCann A."/>
            <person name="Guo C."/>
            <person name="Argimon S."/>
            <person name="Zhang W."/>
            <person name="Yang X."/>
            <person name="Jeffery I.B."/>
            <person name="Cooney J.C."/>
            <person name="Kagawa T.F."/>
            <person name="Liu W."/>
            <person name="Song Y."/>
            <person name="Salvetti E."/>
            <person name="Wrobel A."/>
            <person name="Rasinkangas P."/>
            <person name="Parkhill J."/>
            <person name="Rea M.C."/>
            <person name="O'Sullivan O."/>
            <person name="Ritari J."/>
            <person name="Douillard F.P."/>
            <person name="Paul Ross R."/>
            <person name="Yang R."/>
            <person name="Briner A.E."/>
            <person name="Felis G.E."/>
            <person name="de Vos W.M."/>
            <person name="Barrangou R."/>
            <person name="Klaenhammer T.R."/>
            <person name="Caufield P.W."/>
            <person name="Cui Y."/>
            <person name="Zhang H."/>
            <person name="O'Toole P.W."/>
        </authorList>
    </citation>
    <scope>NUCLEOTIDE SEQUENCE [LARGE SCALE GENOMIC DNA]</scope>
    <source>
        <strain evidence="1 2">DSM 12744</strain>
    </source>
</reference>
<sequence length="77" mass="8593">MMALVQLENTDNHELQMIDQVTRVTYYLADDTDLPFIGHAMAELPGAAPKTYATLIVGTPWADHRFSGDWNVSTVNL</sequence>
<dbReference type="PATRIC" id="fig|1423792.3.peg.2985"/>
<comment type="caution">
    <text evidence="1">The sequence shown here is derived from an EMBL/GenBank/DDBJ whole genome shotgun (WGS) entry which is preliminary data.</text>
</comment>
<dbReference type="Proteomes" id="UP000051330">
    <property type="component" value="Unassembled WGS sequence"/>
</dbReference>
<evidence type="ECO:0000313" key="1">
    <source>
        <dbReference type="EMBL" id="KRL12591.1"/>
    </source>
</evidence>
<dbReference type="OrthoDB" id="9919916at2"/>
<accession>A0A0R1MWT4</accession>
<evidence type="ECO:0000313" key="2">
    <source>
        <dbReference type="Proteomes" id="UP000051330"/>
    </source>
</evidence>